<dbReference type="Gene3D" id="6.10.10.120">
    <property type="entry name" value="Antitoxin ParD1-like"/>
    <property type="match status" value="1"/>
</dbReference>
<dbReference type="PANTHER" id="PTHR36582:SF2">
    <property type="entry name" value="ANTITOXIN PARD"/>
    <property type="match status" value="1"/>
</dbReference>
<sequence>MNITLPPELEQFVHQQLKRGNYASVEDVVLAGIRLLEVREQVYEGRFEELQREVAVGLAEANKGELTVAETVFQRLHDKLRQRSE</sequence>
<dbReference type="RefSeq" id="WP_193911844.1">
    <property type="nucleotide sequence ID" value="NZ_JADEXG010000088.1"/>
</dbReference>
<evidence type="ECO:0000313" key="4">
    <source>
        <dbReference type="Proteomes" id="UP000636505"/>
    </source>
</evidence>
<comment type="similarity">
    <text evidence="1">Belongs to the ParD antitoxin family.</text>
</comment>
<evidence type="ECO:0000313" key="3">
    <source>
        <dbReference type="EMBL" id="MBE9080166.1"/>
    </source>
</evidence>
<dbReference type="InterPro" id="IPR010985">
    <property type="entry name" value="Ribbon_hlx_hlx"/>
</dbReference>
<dbReference type="EMBL" id="JADEXG010000088">
    <property type="protein sequence ID" value="MBE9080166.1"/>
    <property type="molecule type" value="Genomic_DNA"/>
</dbReference>
<reference evidence="3" key="1">
    <citation type="submission" date="2020-10" db="EMBL/GenBank/DDBJ databases">
        <authorList>
            <person name="Castelo-Branco R."/>
            <person name="Eusebio N."/>
            <person name="Adriana R."/>
            <person name="Vieira A."/>
            <person name="Brugerolle De Fraissinette N."/>
            <person name="Rezende De Castro R."/>
            <person name="Schneider M.P."/>
            <person name="Vasconcelos V."/>
            <person name="Leao P.N."/>
        </authorList>
    </citation>
    <scope>NUCLEOTIDE SEQUENCE</scope>
    <source>
        <strain evidence="3">LEGE 07310</strain>
    </source>
</reference>
<dbReference type="SUPFAM" id="SSF47598">
    <property type="entry name" value="Ribbon-helix-helix"/>
    <property type="match status" value="1"/>
</dbReference>
<dbReference type="GO" id="GO:0006355">
    <property type="term" value="P:regulation of DNA-templated transcription"/>
    <property type="evidence" value="ECO:0007669"/>
    <property type="project" value="InterPro"/>
</dbReference>
<dbReference type="AlphaFoldDB" id="A0A8J7DNP3"/>
<dbReference type="PANTHER" id="PTHR36582">
    <property type="entry name" value="ANTITOXIN PARD"/>
    <property type="match status" value="1"/>
</dbReference>
<keyword evidence="4" id="KW-1185">Reference proteome</keyword>
<protein>
    <submittedName>
        <fullName evidence="3">Type II toxin-antitoxin system ParD family antitoxin</fullName>
    </submittedName>
</protein>
<dbReference type="Pfam" id="PF03693">
    <property type="entry name" value="ParD_antitoxin"/>
    <property type="match status" value="1"/>
</dbReference>
<proteinExistence type="inferred from homology"/>
<evidence type="ECO:0000256" key="2">
    <source>
        <dbReference type="ARBA" id="ARBA00022649"/>
    </source>
</evidence>
<dbReference type="InterPro" id="IPR038296">
    <property type="entry name" value="ParD_sf"/>
</dbReference>
<evidence type="ECO:0000256" key="1">
    <source>
        <dbReference type="ARBA" id="ARBA00008580"/>
    </source>
</evidence>
<dbReference type="NCBIfam" id="TIGR02606">
    <property type="entry name" value="antidote_CC2985"/>
    <property type="match status" value="1"/>
</dbReference>
<organism evidence="3 4">
    <name type="scientific">Vasconcelosia minhoensis LEGE 07310</name>
    <dbReference type="NCBI Taxonomy" id="915328"/>
    <lineage>
        <taxon>Bacteria</taxon>
        <taxon>Bacillati</taxon>
        <taxon>Cyanobacteriota</taxon>
        <taxon>Cyanophyceae</taxon>
        <taxon>Nodosilineales</taxon>
        <taxon>Cymatolegaceae</taxon>
        <taxon>Vasconcelosia</taxon>
        <taxon>Vasconcelosia minhoensis</taxon>
    </lineage>
</organism>
<dbReference type="InterPro" id="IPR022789">
    <property type="entry name" value="ParD"/>
</dbReference>
<gene>
    <name evidence="3" type="ORF">IQ241_23220</name>
</gene>
<name>A0A8J7DNP3_9CYAN</name>
<accession>A0A8J7DNP3</accession>
<comment type="caution">
    <text evidence="3">The sequence shown here is derived from an EMBL/GenBank/DDBJ whole genome shotgun (WGS) entry which is preliminary data.</text>
</comment>
<keyword evidence="2" id="KW-1277">Toxin-antitoxin system</keyword>
<dbReference type="Proteomes" id="UP000636505">
    <property type="component" value="Unassembled WGS sequence"/>
</dbReference>